<keyword evidence="9" id="KW-0547">Nucleotide-binding</keyword>
<dbReference type="PROSITE" id="PS51285">
    <property type="entry name" value="AGC_KINASE_CTER"/>
    <property type="match status" value="1"/>
</dbReference>
<keyword evidence="11" id="KW-0067">ATP-binding</keyword>
<keyword evidence="15" id="KW-0325">Glycoprotein</keyword>
<dbReference type="Pfam" id="PF13855">
    <property type="entry name" value="LRR_8"/>
    <property type="match status" value="1"/>
</dbReference>
<evidence type="ECO:0000256" key="6">
    <source>
        <dbReference type="ARBA" id="ARBA00022679"/>
    </source>
</evidence>
<reference evidence="18" key="1">
    <citation type="submission" date="2015-10" db="EMBL/GenBank/DDBJ databases">
        <authorList>
            <person name="Martinez-Garcia P.J."/>
            <person name="Crepeau M.W."/>
            <person name="Puiu D."/>
            <person name="Gonzalez-Ibeas D."/>
            <person name="Whalen J."/>
            <person name="Stevens K."/>
            <person name="Paul R."/>
            <person name="Butterfield T."/>
            <person name="Britton M."/>
            <person name="Reagan R."/>
            <person name="Chakraborty S."/>
            <person name="Walawage S.L."/>
            <person name="Vasquez-Gross H.A."/>
            <person name="Cardeno C."/>
            <person name="Famula R."/>
            <person name="Pratt K."/>
            <person name="Kuruganti S."/>
            <person name="Aradhya M.K."/>
            <person name="Leslie C.A."/>
            <person name="Dandekar A.M."/>
            <person name="Salzberg S.L."/>
            <person name="Wegrzyn J.L."/>
            <person name="Langley C.H."/>
            <person name="Neale D.B."/>
        </authorList>
    </citation>
    <scope>NUCLEOTIDE SEQUENCE</scope>
    <source>
        <tissue evidence="18">Leaves</tissue>
    </source>
</reference>
<gene>
    <name evidence="18" type="ORF">F2P56_023413</name>
</gene>
<dbReference type="EMBL" id="LIHL02000010">
    <property type="protein sequence ID" value="KAF5459472.1"/>
    <property type="molecule type" value="Genomic_DNA"/>
</dbReference>
<protein>
    <recommendedName>
        <fullName evidence="17">AGC-kinase C-terminal domain-containing protein</fullName>
    </recommendedName>
</protein>
<dbReference type="GO" id="GO:0005886">
    <property type="term" value="C:plasma membrane"/>
    <property type="evidence" value="ECO:0007669"/>
    <property type="project" value="UniProtKB-SubCell"/>
</dbReference>
<comment type="subcellular location">
    <subcellularLocation>
        <location evidence="1">Cell membrane</location>
        <topology evidence="1">Single-pass type I membrane protein</topology>
    </subcellularLocation>
</comment>
<dbReference type="FunFam" id="3.80.10.10:FF:000111">
    <property type="entry name" value="LRR receptor-like serine/threonine-protein kinase ERECTA"/>
    <property type="match status" value="1"/>
</dbReference>
<evidence type="ECO:0000256" key="14">
    <source>
        <dbReference type="ARBA" id="ARBA00023170"/>
    </source>
</evidence>
<dbReference type="PANTHER" id="PTHR27004:SF460">
    <property type="entry name" value="RECEPTOR-LIKE PROTEIN 33"/>
    <property type="match status" value="1"/>
</dbReference>
<dbReference type="Proteomes" id="UP000619265">
    <property type="component" value="Unassembled WGS sequence"/>
</dbReference>
<feature type="domain" description="AGC-kinase C-terminal" evidence="17">
    <location>
        <begin position="264"/>
        <end position="296"/>
    </location>
</feature>
<dbReference type="GO" id="GO:0004674">
    <property type="term" value="F:protein serine/threonine kinase activity"/>
    <property type="evidence" value="ECO:0007669"/>
    <property type="project" value="UniProtKB-KW"/>
</dbReference>
<accession>A0A833X4K7</accession>
<evidence type="ECO:0000256" key="7">
    <source>
        <dbReference type="ARBA" id="ARBA00022692"/>
    </source>
</evidence>
<feature type="non-terminal residue" evidence="18">
    <location>
        <position position="1"/>
    </location>
</feature>
<dbReference type="PANTHER" id="PTHR27004">
    <property type="entry name" value="RECEPTOR-LIKE PROTEIN 12 ISOFORM X1"/>
    <property type="match status" value="1"/>
</dbReference>
<keyword evidence="3" id="KW-1003">Cell membrane</keyword>
<keyword evidence="12 16" id="KW-1133">Transmembrane helix</keyword>
<proteinExistence type="inferred from homology"/>
<dbReference type="InterPro" id="IPR001611">
    <property type="entry name" value="Leu-rich_rpt"/>
</dbReference>
<evidence type="ECO:0000259" key="17">
    <source>
        <dbReference type="PROSITE" id="PS51285"/>
    </source>
</evidence>
<evidence type="ECO:0000256" key="8">
    <source>
        <dbReference type="ARBA" id="ARBA00022737"/>
    </source>
</evidence>
<dbReference type="AlphaFoldDB" id="A0A833X4K7"/>
<dbReference type="GO" id="GO:0005524">
    <property type="term" value="F:ATP binding"/>
    <property type="evidence" value="ECO:0007669"/>
    <property type="project" value="UniProtKB-KW"/>
</dbReference>
<dbReference type="SUPFAM" id="SSF52058">
    <property type="entry name" value="L domain-like"/>
    <property type="match status" value="1"/>
</dbReference>
<keyword evidence="6" id="KW-0808">Transferase</keyword>
<reference evidence="18" key="2">
    <citation type="submission" date="2020-03" db="EMBL/GenBank/DDBJ databases">
        <title>Walnut 2.0.</title>
        <authorList>
            <person name="Marrano A."/>
            <person name="Britton M."/>
            <person name="Zimin A.V."/>
            <person name="Zaini P.A."/>
            <person name="Workman R."/>
            <person name="Puiu D."/>
            <person name="Bianco L."/>
            <person name="Allen B.J."/>
            <person name="Troggio M."/>
            <person name="Leslie C.A."/>
            <person name="Timp W."/>
            <person name="Dendekar A."/>
            <person name="Salzberg S.L."/>
            <person name="Neale D.B."/>
        </authorList>
    </citation>
    <scope>NUCLEOTIDE SEQUENCE</scope>
    <source>
        <tissue evidence="18">Leaves</tissue>
    </source>
</reference>
<dbReference type="InterPro" id="IPR000961">
    <property type="entry name" value="AGC-kinase_C"/>
</dbReference>
<evidence type="ECO:0000313" key="18">
    <source>
        <dbReference type="EMBL" id="KAF5459472.1"/>
    </source>
</evidence>
<dbReference type="Gramene" id="Jr10_25200_p1">
    <property type="protein sequence ID" value="cds.Jr10_25200_p1"/>
    <property type="gene ID" value="Jr10_25200"/>
</dbReference>
<keyword evidence="4" id="KW-0723">Serine/threonine-protein kinase</keyword>
<keyword evidence="10" id="KW-0418">Kinase</keyword>
<evidence type="ECO:0000256" key="10">
    <source>
        <dbReference type="ARBA" id="ARBA00022777"/>
    </source>
</evidence>
<evidence type="ECO:0000256" key="11">
    <source>
        <dbReference type="ARBA" id="ARBA00022840"/>
    </source>
</evidence>
<evidence type="ECO:0000313" key="19">
    <source>
        <dbReference type="Proteomes" id="UP000619265"/>
    </source>
</evidence>
<comment type="similarity">
    <text evidence="2">Belongs to the RLP family.</text>
</comment>
<evidence type="ECO:0000256" key="1">
    <source>
        <dbReference type="ARBA" id="ARBA00004251"/>
    </source>
</evidence>
<evidence type="ECO:0000256" key="16">
    <source>
        <dbReference type="SAM" id="Phobius"/>
    </source>
</evidence>
<evidence type="ECO:0000256" key="12">
    <source>
        <dbReference type="ARBA" id="ARBA00022989"/>
    </source>
</evidence>
<evidence type="ECO:0000256" key="13">
    <source>
        <dbReference type="ARBA" id="ARBA00023136"/>
    </source>
</evidence>
<keyword evidence="14" id="KW-0675">Receptor</keyword>
<comment type="caution">
    <text evidence="18">The sequence shown here is derived from an EMBL/GenBank/DDBJ whole genome shotgun (WGS) entry which is preliminary data.</text>
</comment>
<evidence type="ECO:0000256" key="15">
    <source>
        <dbReference type="ARBA" id="ARBA00023180"/>
    </source>
</evidence>
<keyword evidence="8" id="KW-0677">Repeat</keyword>
<evidence type="ECO:0000256" key="4">
    <source>
        <dbReference type="ARBA" id="ARBA00022527"/>
    </source>
</evidence>
<evidence type="ECO:0000256" key="3">
    <source>
        <dbReference type="ARBA" id="ARBA00022475"/>
    </source>
</evidence>
<feature type="transmembrane region" description="Helical" evidence="16">
    <location>
        <begin position="191"/>
        <end position="214"/>
    </location>
</feature>
<keyword evidence="5" id="KW-0433">Leucine-rich repeat</keyword>
<name>A0A833X4K7_JUGRE</name>
<keyword evidence="13 16" id="KW-0472">Membrane</keyword>
<keyword evidence="7 16" id="KW-0812">Transmembrane</keyword>
<dbReference type="InterPro" id="IPR032675">
    <property type="entry name" value="LRR_dom_sf"/>
</dbReference>
<organism evidence="18 19">
    <name type="scientific">Juglans regia</name>
    <name type="common">English walnut</name>
    <dbReference type="NCBI Taxonomy" id="51240"/>
    <lineage>
        <taxon>Eukaryota</taxon>
        <taxon>Viridiplantae</taxon>
        <taxon>Streptophyta</taxon>
        <taxon>Embryophyta</taxon>
        <taxon>Tracheophyta</taxon>
        <taxon>Spermatophyta</taxon>
        <taxon>Magnoliopsida</taxon>
        <taxon>eudicotyledons</taxon>
        <taxon>Gunneridae</taxon>
        <taxon>Pentapetalae</taxon>
        <taxon>rosids</taxon>
        <taxon>fabids</taxon>
        <taxon>Fagales</taxon>
        <taxon>Juglandaceae</taxon>
        <taxon>Juglans</taxon>
    </lineage>
</organism>
<evidence type="ECO:0000256" key="5">
    <source>
        <dbReference type="ARBA" id="ARBA00022614"/>
    </source>
</evidence>
<dbReference type="Gene3D" id="3.80.10.10">
    <property type="entry name" value="Ribonuclease Inhibitor"/>
    <property type="match status" value="1"/>
</dbReference>
<sequence length="296" mass="33643">MRSTSQHMVSFRGCQLKTFPNMQQSSISEEYSLGDLLPSVELEYKKIQDGFTVIDFSCNRFEGDIPEKLGNLEGLHALNLSNNAFTGHIPSSFANLTQLESLNLSQNKLFGEIPPELVQLNFLSKFNESHNCLTGSIPQGQQFGTFSNTSFKDNRGLCGKPLSKICGDSDISTPPPSTFEENQGPKLYFEFGWKVVVMGYGCGFVFGVVIGHIVRTRKQDWLIKIFGKKQHQTRISRSIYIKLNIFAYLLYPKVHVLQAHPWFKGSQWDRLYQMEAAFIPDVKDELGTQNFEKFEE</sequence>
<evidence type="ECO:0000256" key="9">
    <source>
        <dbReference type="ARBA" id="ARBA00022741"/>
    </source>
</evidence>
<evidence type="ECO:0000256" key="2">
    <source>
        <dbReference type="ARBA" id="ARBA00009592"/>
    </source>
</evidence>